<evidence type="ECO:0000313" key="1">
    <source>
        <dbReference type="EMBL" id="KHG13376.1"/>
    </source>
</evidence>
<organism evidence="1 2">
    <name type="scientific">Gossypium arboreum</name>
    <name type="common">Tree cotton</name>
    <name type="synonym">Gossypium nanking</name>
    <dbReference type="NCBI Taxonomy" id="29729"/>
    <lineage>
        <taxon>Eukaryota</taxon>
        <taxon>Viridiplantae</taxon>
        <taxon>Streptophyta</taxon>
        <taxon>Embryophyta</taxon>
        <taxon>Tracheophyta</taxon>
        <taxon>Spermatophyta</taxon>
        <taxon>Magnoliopsida</taxon>
        <taxon>eudicotyledons</taxon>
        <taxon>Gunneridae</taxon>
        <taxon>Pentapetalae</taxon>
        <taxon>rosids</taxon>
        <taxon>malvids</taxon>
        <taxon>Malvales</taxon>
        <taxon>Malvaceae</taxon>
        <taxon>Malvoideae</taxon>
        <taxon>Gossypium</taxon>
    </lineage>
</organism>
<keyword evidence="2" id="KW-1185">Reference proteome</keyword>
<dbReference type="AlphaFoldDB" id="A0A0B0NQN3"/>
<dbReference type="EMBL" id="KN399435">
    <property type="protein sequence ID" value="KHG13376.1"/>
    <property type="molecule type" value="Genomic_DNA"/>
</dbReference>
<protein>
    <submittedName>
        <fullName evidence="1">Uncharacterized protein</fullName>
    </submittedName>
</protein>
<proteinExistence type="predicted"/>
<dbReference type="Proteomes" id="UP000032142">
    <property type="component" value="Unassembled WGS sequence"/>
</dbReference>
<evidence type="ECO:0000313" key="2">
    <source>
        <dbReference type="Proteomes" id="UP000032142"/>
    </source>
</evidence>
<reference evidence="2" key="1">
    <citation type="submission" date="2014-09" db="EMBL/GenBank/DDBJ databases">
        <authorList>
            <person name="Mudge J."/>
            <person name="Ramaraj T."/>
            <person name="Lindquist I.E."/>
            <person name="Bharti A.K."/>
            <person name="Sundararajan A."/>
            <person name="Cameron C.T."/>
            <person name="Woodward J.E."/>
            <person name="May G.D."/>
            <person name="Brubaker C."/>
            <person name="Broadhvest J."/>
            <person name="Wilkins T.A."/>
        </authorList>
    </citation>
    <scope>NUCLEOTIDE SEQUENCE</scope>
    <source>
        <strain evidence="2">cv. AKA8401</strain>
    </source>
</reference>
<gene>
    <name evidence="1" type="ORF">F383_19467</name>
</gene>
<name>A0A0B0NQN3_GOSAR</name>
<accession>A0A0B0NQN3</accession>
<sequence length="77" mass="8876">MPMRGCHLPMSRAMNSTIVNDTTYYKSRTPNTPAFNSLSFRTQSFTYIKVYESRIHSSSSTQDLGMPHYECHKLINP</sequence>